<proteinExistence type="predicted"/>
<name>A3ZQ08_9BACT</name>
<sequence>MENQKIDLEQVRLRYIAWLEANNRSFRAPRDRFVKSMDWIELDTVVNAEGILRFWEAPDSSRPSAHRILGELFEAGILVKMPEERAMTYTVKCEFFNDCDNPDLS</sequence>
<organism evidence="1 2">
    <name type="scientific">Blastopirellula marina DSM 3645</name>
    <dbReference type="NCBI Taxonomy" id="314230"/>
    <lineage>
        <taxon>Bacteria</taxon>
        <taxon>Pseudomonadati</taxon>
        <taxon>Planctomycetota</taxon>
        <taxon>Planctomycetia</taxon>
        <taxon>Pirellulales</taxon>
        <taxon>Pirellulaceae</taxon>
        <taxon>Blastopirellula</taxon>
    </lineage>
</organism>
<dbReference type="RefSeq" id="WP_002652470.1">
    <property type="nucleotide sequence ID" value="NZ_CH672376.1"/>
</dbReference>
<dbReference type="STRING" id="314230.DSM3645_22856"/>
<dbReference type="EMBL" id="AANZ01000005">
    <property type="protein sequence ID" value="EAQ81281.1"/>
    <property type="molecule type" value="Genomic_DNA"/>
</dbReference>
<dbReference type="Proteomes" id="UP000004358">
    <property type="component" value="Unassembled WGS sequence"/>
</dbReference>
<evidence type="ECO:0000313" key="2">
    <source>
        <dbReference type="Proteomes" id="UP000004358"/>
    </source>
</evidence>
<accession>A3ZQ08</accession>
<evidence type="ECO:0000313" key="1">
    <source>
        <dbReference type="EMBL" id="EAQ81281.1"/>
    </source>
</evidence>
<gene>
    <name evidence="1" type="ORF">DSM3645_22856</name>
</gene>
<dbReference type="HOGENOM" id="CLU_2231327_0_0_0"/>
<dbReference type="AlphaFoldDB" id="A3ZQ08"/>
<reference evidence="1 2" key="1">
    <citation type="submission" date="2006-02" db="EMBL/GenBank/DDBJ databases">
        <authorList>
            <person name="Amann R."/>
            <person name="Ferriera S."/>
            <person name="Johnson J."/>
            <person name="Kravitz S."/>
            <person name="Halpern A."/>
            <person name="Remington K."/>
            <person name="Beeson K."/>
            <person name="Tran B."/>
            <person name="Rogers Y.-H."/>
            <person name="Friedman R."/>
            <person name="Venter J.C."/>
        </authorList>
    </citation>
    <scope>NUCLEOTIDE SEQUENCE [LARGE SCALE GENOMIC DNA]</scope>
    <source>
        <strain evidence="1 2">DSM 3645</strain>
    </source>
</reference>
<protein>
    <submittedName>
        <fullName evidence="1">Uncharacterized protein</fullName>
    </submittedName>
</protein>
<dbReference type="OrthoDB" id="9945032at2"/>
<comment type="caution">
    <text evidence="1">The sequence shown here is derived from an EMBL/GenBank/DDBJ whole genome shotgun (WGS) entry which is preliminary data.</text>
</comment>